<dbReference type="InterPro" id="IPR031107">
    <property type="entry name" value="Small_HSP"/>
</dbReference>
<evidence type="ECO:0000313" key="5">
    <source>
        <dbReference type="Proteomes" id="UP000682202"/>
    </source>
</evidence>
<gene>
    <name evidence="4" type="ORF">F6B93_12715</name>
</gene>
<sequence>MSTLPTRRSPVSLFPEFSELFHAFPSFAGLRPAFDTRVMRLEDEMKDGRYLVRAELPGVDPEEDVDLTVNDGQLTIKAERSEEKDFDGRSEFTYGSFVRTVSLPVGAREDDIEASYDQGILTVSVGISEAKPVERRIRVKAGNAD</sequence>
<dbReference type="Pfam" id="PF00011">
    <property type="entry name" value="HSP20"/>
    <property type="match status" value="1"/>
</dbReference>
<proteinExistence type="inferred from homology"/>
<dbReference type="Gene3D" id="2.60.40.790">
    <property type="match status" value="1"/>
</dbReference>
<evidence type="ECO:0000256" key="2">
    <source>
        <dbReference type="RuleBase" id="RU003616"/>
    </source>
</evidence>
<evidence type="ECO:0000259" key="3">
    <source>
        <dbReference type="PROSITE" id="PS01031"/>
    </source>
</evidence>
<evidence type="ECO:0000313" key="4">
    <source>
        <dbReference type="EMBL" id="QUR67855.1"/>
    </source>
</evidence>
<keyword evidence="5" id="KW-1185">Reference proteome</keyword>
<dbReference type="AlphaFoldDB" id="A0A975PX55"/>
<dbReference type="EMBL" id="CP046600">
    <property type="protein sequence ID" value="QUR67855.1"/>
    <property type="molecule type" value="Genomic_DNA"/>
</dbReference>
<dbReference type="Proteomes" id="UP000682202">
    <property type="component" value="Chromosome"/>
</dbReference>
<comment type="similarity">
    <text evidence="1 2">Belongs to the small heat shock protein (HSP20) family.</text>
</comment>
<dbReference type="InterPro" id="IPR002068">
    <property type="entry name" value="A-crystallin/Hsp20_dom"/>
</dbReference>
<organism evidence="4 5">
    <name type="scientific">Mycobacterium spongiae</name>
    <dbReference type="NCBI Taxonomy" id="886343"/>
    <lineage>
        <taxon>Bacteria</taxon>
        <taxon>Bacillati</taxon>
        <taxon>Actinomycetota</taxon>
        <taxon>Actinomycetes</taxon>
        <taxon>Mycobacteriales</taxon>
        <taxon>Mycobacteriaceae</taxon>
        <taxon>Mycobacterium</taxon>
    </lineage>
</organism>
<feature type="domain" description="SHSP" evidence="3">
    <location>
        <begin position="32"/>
        <end position="142"/>
    </location>
</feature>
<dbReference type="KEGG" id="mspg:F6B93_12715"/>
<dbReference type="InterPro" id="IPR008978">
    <property type="entry name" value="HSP20-like_chaperone"/>
</dbReference>
<accession>A0A975PX55</accession>
<evidence type="ECO:0000256" key="1">
    <source>
        <dbReference type="PROSITE-ProRule" id="PRU00285"/>
    </source>
</evidence>
<reference evidence="4" key="1">
    <citation type="submission" date="2019-12" db="EMBL/GenBank/DDBJ databases">
        <title>Mycobacterium spongiae sp. nov.</title>
        <authorList>
            <person name="Stinear T."/>
        </authorList>
    </citation>
    <scope>NUCLEOTIDE SEQUENCE</scope>
    <source>
        <strain evidence="4">FSD4b-SM</strain>
    </source>
</reference>
<dbReference type="PROSITE" id="PS01031">
    <property type="entry name" value="SHSP"/>
    <property type="match status" value="1"/>
</dbReference>
<dbReference type="CDD" id="cd06464">
    <property type="entry name" value="ACD_sHsps-like"/>
    <property type="match status" value="1"/>
</dbReference>
<dbReference type="PANTHER" id="PTHR11527">
    <property type="entry name" value="HEAT-SHOCK PROTEIN 20 FAMILY MEMBER"/>
    <property type="match status" value="1"/>
</dbReference>
<protein>
    <submittedName>
        <fullName evidence="4">Hsp20 family protein</fullName>
    </submittedName>
</protein>
<dbReference type="SUPFAM" id="SSF49764">
    <property type="entry name" value="HSP20-like chaperones"/>
    <property type="match status" value="1"/>
</dbReference>
<name>A0A975PX55_9MYCO</name>
<dbReference type="RefSeq" id="WP_211695428.1">
    <property type="nucleotide sequence ID" value="NZ_CP046600.1"/>
</dbReference>